<dbReference type="GO" id="GO:0006310">
    <property type="term" value="P:DNA recombination"/>
    <property type="evidence" value="ECO:0007669"/>
    <property type="project" value="UniProtKB-KW"/>
</dbReference>
<evidence type="ECO:0000256" key="5">
    <source>
        <dbReference type="ARBA" id="ARBA00023172"/>
    </source>
</evidence>
<protein>
    <recommendedName>
        <fullName evidence="3">DNA recombination protein RmuC homolog</fullName>
    </recommendedName>
</protein>
<dbReference type="EMBL" id="FWFR01000001">
    <property type="protein sequence ID" value="SLN25262.1"/>
    <property type="molecule type" value="Genomic_DNA"/>
</dbReference>
<dbReference type="InParanoid" id="A0A1Y5RY15"/>
<keyword evidence="8" id="KW-0472">Membrane</keyword>
<proteinExistence type="inferred from homology"/>
<keyword evidence="8" id="KW-1133">Transmembrane helix</keyword>
<dbReference type="PANTHER" id="PTHR30563">
    <property type="entry name" value="DNA RECOMBINATION PROTEIN RMUC"/>
    <property type="match status" value="1"/>
</dbReference>
<comment type="function">
    <text evidence="1">Involved in DNA recombination.</text>
</comment>
<keyword evidence="8" id="KW-0812">Transmembrane</keyword>
<keyword evidence="5" id="KW-0233">DNA recombination</keyword>
<evidence type="ECO:0000313" key="10">
    <source>
        <dbReference type="Proteomes" id="UP000193200"/>
    </source>
</evidence>
<name>A0A1Y5RY15_9PROT</name>
<feature type="transmembrane region" description="Helical" evidence="8">
    <location>
        <begin position="6"/>
        <end position="25"/>
    </location>
</feature>
<dbReference type="FunCoup" id="A0A1Y5RY15">
    <property type="interactions" value="100"/>
</dbReference>
<evidence type="ECO:0000256" key="2">
    <source>
        <dbReference type="ARBA" id="ARBA00009840"/>
    </source>
</evidence>
<dbReference type="RefSeq" id="WP_085882027.1">
    <property type="nucleotide sequence ID" value="NZ_FWFR01000001.1"/>
</dbReference>
<keyword evidence="4 6" id="KW-0175">Coiled coil</keyword>
<feature type="compositionally biased region" description="Low complexity" evidence="7">
    <location>
        <begin position="381"/>
        <end position="398"/>
    </location>
</feature>
<comment type="similarity">
    <text evidence="2">Belongs to the RmuC family.</text>
</comment>
<evidence type="ECO:0000256" key="4">
    <source>
        <dbReference type="ARBA" id="ARBA00023054"/>
    </source>
</evidence>
<evidence type="ECO:0000256" key="6">
    <source>
        <dbReference type="SAM" id="Coils"/>
    </source>
</evidence>
<keyword evidence="10" id="KW-1185">Reference proteome</keyword>
<sequence>MNETILVGIAAIVVLVLAIAWLAVLRGARQARRETEALKLLTQQMAETQQRLFGQVESLSQANQYAQGEIQKTLAERLDHVTKRLGDSLAESTERTNRTLTERLDTVSKRLGDGLSEQTEKTGKTIGELKTRLEVIDRAQQNITELSGQVVGLQDILANKQARGAFGELQLNDLVAAALPPSAYSMQATLSNGKRADCLIELPKPPGSIVVDAKFPLESYHQLRKAETDAEKTLARRAFGSALQKHIDDIAARYIVPGETAESALLFLPSEAVYAEIHAGFPETLQRSYRARVWIVSPTTLMATLNTVRAVLKDARMREQAGVIQKQVLELLKDVERLDDRVDNLRRHFTQAEKDIRDIETSSQKIKRKGERIEELQLGDESGSAEAAGIAAPPESGPQDSSPDGRLLGNGASAGEA</sequence>
<evidence type="ECO:0000313" key="9">
    <source>
        <dbReference type="EMBL" id="SLN25262.1"/>
    </source>
</evidence>
<feature type="coiled-coil region" evidence="6">
    <location>
        <begin position="328"/>
        <end position="362"/>
    </location>
</feature>
<organism evidence="9 10">
    <name type="scientific">Oceanibacterium hippocampi</name>
    <dbReference type="NCBI Taxonomy" id="745714"/>
    <lineage>
        <taxon>Bacteria</taxon>
        <taxon>Pseudomonadati</taxon>
        <taxon>Pseudomonadota</taxon>
        <taxon>Alphaproteobacteria</taxon>
        <taxon>Sneathiellales</taxon>
        <taxon>Sneathiellaceae</taxon>
        <taxon>Oceanibacterium</taxon>
    </lineage>
</organism>
<reference evidence="9 10" key="1">
    <citation type="submission" date="2017-03" db="EMBL/GenBank/DDBJ databases">
        <authorList>
            <person name="Afonso C.L."/>
            <person name="Miller P.J."/>
            <person name="Scott M.A."/>
            <person name="Spackman E."/>
            <person name="Goraichik I."/>
            <person name="Dimitrov K.M."/>
            <person name="Suarez D.L."/>
            <person name="Swayne D.E."/>
        </authorList>
    </citation>
    <scope>NUCLEOTIDE SEQUENCE [LARGE SCALE GENOMIC DNA]</scope>
    <source>
        <strain evidence="9 10">CECT 7691</strain>
    </source>
</reference>
<dbReference type="InterPro" id="IPR003798">
    <property type="entry name" value="DNA_recombination_RmuC"/>
</dbReference>
<dbReference type="AlphaFoldDB" id="A0A1Y5RY15"/>
<evidence type="ECO:0000256" key="7">
    <source>
        <dbReference type="SAM" id="MobiDB-lite"/>
    </source>
</evidence>
<evidence type="ECO:0000256" key="8">
    <source>
        <dbReference type="SAM" id="Phobius"/>
    </source>
</evidence>
<gene>
    <name evidence="9" type="primary">rmuC</name>
    <name evidence="9" type="ORF">OCH7691_00717</name>
</gene>
<evidence type="ECO:0000256" key="3">
    <source>
        <dbReference type="ARBA" id="ARBA00021840"/>
    </source>
</evidence>
<dbReference type="PANTHER" id="PTHR30563:SF0">
    <property type="entry name" value="DNA RECOMBINATION PROTEIN RMUC"/>
    <property type="match status" value="1"/>
</dbReference>
<accession>A0A1Y5RY15</accession>
<dbReference type="Proteomes" id="UP000193200">
    <property type="component" value="Unassembled WGS sequence"/>
</dbReference>
<dbReference type="Pfam" id="PF02646">
    <property type="entry name" value="RmuC"/>
    <property type="match status" value="1"/>
</dbReference>
<evidence type="ECO:0000256" key="1">
    <source>
        <dbReference type="ARBA" id="ARBA00003416"/>
    </source>
</evidence>
<feature type="region of interest" description="Disordered" evidence="7">
    <location>
        <begin position="362"/>
        <end position="417"/>
    </location>
</feature>